<accession>A0AAQ3QSK1</accession>
<gene>
    <name evidence="10" type="ORF">Cni_G27772</name>
</gene>
<dbReference type="NCBIfam" id="TIGR01557">
    <property type="entry name" value="myb_SHAQKYF"/>
    <property type="match status" value="1"/>
</dbReference>
<comment type="subcellular location">
    <subcellularLocation>
        <location evidence="1">Nucleus</location>
    </subcellularLocation>
</comment>
<protein>
    <submittedName>
        <fullName evidence="10">Protein LHY-like isoform X7</fullName>
    </submittedName>
</protein>
<dbReference type="Proteomes" id="UP001327560">
    <property type="component" value="Chromosome 9"/>
</dbReference>
<feature type="domain" description="Myb-like" evidence="7">
    <location>
        <begin position="19"/>
        <end position="69"/>
    </location>
</feature>
<sequence length="684" mass="75472">MEEKSSRENLVAKVRKPYSITKQREKWTEEEHNKFLEALKLYGRAWQRIEEHIGTKTAVQIRSHAQKFFMKLEKEAVVKGVSPRQIHDVDIPPPRPKRKPSNPYPRKTSLVSFAASTELRNDKPSTFVSHQSTSQQEFCLESDAAKENFSTTETTQGKETSGDGSCSDVFDVKQDVPSASLASLNKGTSSSKFTELFPMAERSKGKTTLDKSLYPSEWNRELVKEGTSHQNQETEGFPTSCTSSQIKFSEVSGSKSNQQIQSSNINMKGNHNDLKEGQLISRHRTNGLQNRDIDVQKTTAIAGEEEGHATADPFKPTVSAMPHLQNISTLCSLQHPFPPFTQHHTNQDSNDSLLNLSSRLSSLIISTLLQNPSVHAAANLAASLWPSVEVENSLHSIPEAQGREVPVRHMKPSPSMTSIVDATVAAAAAWWAAQGPFPCFFPPQFAFAFTSAPTTMVSPVGMVQFAKRHDGSLQDLPVENHKVVNQDLHDAPKMQHASSKILSSYAPRHENCNGIEEAQAVKGNNSGPHDLRSKHQGLSCVSNIPTSIDVVEVVDNEANRTNFSNCSDGASHFRTRSNGSMSDTLKEVPEEGQLAVGAHPKGDVLPQNFSPLFVEDAQTKEEISTDVSNSRGQRSSINEFGHENSKAARTGFKPYKRCSVEAKENKAITREETGNKKIRLPEEA</sequence>
<dbReference type="GO" id="GO:0003677">
    <property type="term" value="F:DNA binding"/>
    <property type="evidence" value="ECO:0007669"/>
    <property type="project" value="UniProtKB-KW"/>
</dbReference>
<dbReference type="PROSITE" id="PS50090">
    <property type="entry name" value="MYB_LIKE"/>
    <property type="match status" value="1"/>
</dbReference>
<dbReference type="FunFam" id="1.10.10.60:FF:000023">
    <property type="entry name" value="protein REVEILLE 6 isoform X1"/>
    <property type="match status" value="1"/>
</dbReference>
<dbReference type="SMART" id="SM00717">
    <property type="entry name" value="SANT"/>
    <property type="match status" value="1"/>
</dbReference>
<evidence type="ECO:0000256" key="4">
    <source>
        <dbReference type="ARBA" id="ARBA00023163"/>
    </source>
</evidence>
<dbReference type="PROSITE" id="PS51293">
    <property type="entry name" value="SANT"/>
    <property type="match status" value="1"/>
</dbReference>
<dbReference type="SUPFAM" id="SSF46689">
    <property type="entry name" value="Homeodomain-like"/>
    <property type="match status" value="1"/>
</dbReference>
<feature type="region of interest" description="Disordered" evidence="6">
    <location>
        <begin position="621"/>
        <end position="652"/>
    </location>
</feature>
<feature type="domain" description="SANT" evidence="8">
    <location>
        <begin position="22"/>
        <end position="73"/>
    </location>
</feature>
<evidence type="ECO:0000256" key="1">
    <source>
        <dbReference type="ARBA" id="ARBA00004123"/>
    </source>
</evidence>
<dbReference type="CDD" id="cd00167">
    <property type="entry name" value="SANT"/>
    <property type="match status" value="1"/>
</dbReference>
<reference evidence="10 11" key="1">
    <citation type="submission" date="2023-10" db="EMBL/GenBank/DDBJ databases">
        <title>Chromosome-scale genome assembly provides insights into flower coloration mechanisms of Canna indica.</title>
        <authorList>
            <person name="Li C."/>
        </authorList>
    </citation>
    <scope>NUCLEOTIDE SEQUENCE [LARGE SCALE GENOMIC DNA]</scope>
    <source>
        <tissue evidence="10">Flower</tissue>
    </source>
</reference>
<dbReference type="Gene3D" id="1.10.10.60">
    <property type="entry name" value="Homeodomain-like"/>
    <property type="match status" value="1"/>
</dbReference>
<dbReference type="InterPro" id="IPR017884">
    <property type="entry name" value="SANT_dom"/>
</dbReference>
<dbReference type="PANTHER" id="PTHR12802">
    <property type="entry name" value="SWI/SNF COMPLEX-RELATED"/>
    <property type="match status" value="1"/>
</dbReference>
<keyword evidence="11" id="KW-1185">Reference proteome</keyword>
<dbReference type="AlphaFoldDB" id="A0AAQ3QSK1"/>
<keyword evidence="2" id="KW-0805">Transcription regulation</keyword>
<name>A0AAQ3QSK1_9LILI</name>
<evidence type="ECO:0000259" key="7">
    <source>
        <dbReference type="PROSITE" id="PS50090"/>
    </source>
</evidence>
<proteinExistence type="predicted"/>
<dbReference type="GO" id="GO:0005634">
    <property type="term" value="C:nucleus"/>
    <property type="evidence" value="ECO:0007669"/>
    <property type="project" value="UniProtKB-SubCell"/>
</dbReference>
<dbReference type="PROSITE" id="PS51294">
    <property type="entry name" value="HTH_MYB"/>
    <property type="match status" value="1"/>
</dbReference>
<organism evidence="10 11">
    <name type="scientific">Canna indica</name>
    <name type="common">Indian-shot</name>
    <dbReference type="NCBI Taxonomy" id="4628"/>
    <lineage>
        <taxon>Eukaryota</taxon>
        <taxon>Viridiplantae</taxon>
        <taxon>Streptophyta</taxon>
        <taxon>Embryophyta</taxon>
        <taxon>Tracheophyta</taxon>
        <taxon>Spermatophyta</taxon>
        <taxon>Magnoliopsida</taxon>
        <taxon>Liliopsida</taxon>
        <taxon>Zingiberales</taxon>
        <taxon>Cannaceae</taxon>
        <taxon>Canna</taxon>
    </lineage>
</organism>
<evidence type="ECO:0000313" key="11">
    <source>
        <dbReference type="Proteomes" id="UP001327560"/>
    </source>
</evidence>
<evidence type="ECO:0000256" key="3">
    <source>
        <dbReference type="ARBA" id="ARBA00023125"/>
    </source>
</evidence>
<evidence type="ECO:0000256" key="5">
    <source>
        <dbReference type="ARBA" id="ARBA00023242"/>
    </source>
</evidence>
<keyword evidence="4" id="KW-0804">Transcription</keyword>
<evidence type="ECO:0000313" key="10">
    <source>
        <dbReference type="EMBL" id="WOL18975.1"/>
    </source>
</evidence>
<feature type="region of interest" description="Disordered" evidence="6">
    <location>
        <begin position="81"/>
        <end position="107"/>
    </location>
</feature>
<evidence type="ECO:0000256" key="6">
    <source>
        <dbReference type="SAM" id="MobiDB-lite"/>
    </source>
</evidence>
<dbReference type="PANTHER" id="PTHR12802:SF175">
    <property type="entry name" value="PROTEIN REVEILLE 2"/>
    <property type="match status" value="1"/>
</dbReference>
<dbReference type="InterPro" id="IPR001005">
    <property type="entry name" value="SANT/Myb"/>
</dbReference>
<evidence type="ECO:0000259" key="9">
    <source>
        <dbReference type="PROSITE" id="PS51294"/>
    </source>
</evidence>
<evidence type="ECO:0000259" key="8">
    <source>
        <dbReference type="PROSITE" id="PS51293"/>
    </source>
</evidence>
<dbReference type="InterPro" id="IPR006447">
    <property type="entry name" value="Myb_dom_plants"/>
</dbReference>
<feature type="region of interest" description="Disordered" evidence="6">
    <location>
        <begin position="665"/>
        <end position="684"/>
    </location>
</feature>
<keyword evidence="5" id="KW-0539">Nucleus</keyword>
<keyword evidence="3" id="KW-0238">DNA-binding</keyword>
<evidence type="ECO:0000256" key="2">
    <source>
        <dbReference type="ARBA" id="ARBA00023015"/>
    </source>
</evidence>
<dbReference type="EMBL" id="CP136898">
    <property type="protein sequence ID" value="WOL18975.1"/>
    <property type="molecule type" value="Genomic_DNA"/>
</dbReference>
<feature type="compositionally biased region" description="Polar residues" evidence="6">
    <location>
        <begin position="625"/>
        <end position="638"/>
    </location>
</feature>
<dbReference type="Pfam" id="PF00249">
    <property type="entry name" value="Myb_DNA-binding"/>
    <property type="match status" value="1"/>
</dbReference>
<dbReference type="GO" id="GO:0010468">
    <property type="term" value="P:regulation of gene expression"/>
    <property type="evidence" value="ECO:0007669"/>
    <property type="project" value="UniProtKB-ARBA"/>
</dbReference>
<dbReference type="InterPro" id="IPR017930">
    <property type="entry name" value="Myb_dom"/>
</dbReference>
<feature type="domain" description="HTH myb-type" evidence="9">
    <location>
        <begin position="19"/>
        <end position="73"/>
    </location>
</feature>
<dbReference type="InterPro" id="IPR009057">
    <property type="entry name" value="Homeodomain-like_sf"/>
</dbReference>